<proteinExistence type="predicted"/>
<dbReference type="Proteomes" id="UP000073492">
    <property type="component" value="Unassembled WGS sequence"/>
</dbReference>
<dbReference type="EMBL" id="LFZO01000235">
    <property type="protein sequence ID" value="KXT10873.1"/>
    <property type="molecule type" value="Genomic_DNA"/>
</dbReference>
<reference evidence="2 3" key="1">
    <citation type="submission" date="2015-07" db="EMBL/GenBank/DDBJ databases">
        <title>Comparative genomics of the Sigatoka disease complex on banana suggests a link between parallel evolutionary changes in Pseudocercospora fijiensis and Pseudocercospora eumusae and increased virulence on the banana host.</title>
        <authorList>
            <person name="Chang T.-C."/>
            <person name="Salvucci A."/>
            <person name="Crous P.W."/>
            <person name="Stergiopoulos I."/>
        </authorList>
    </citation>
    <scope>NUCLEOTIDE SEQUENCE [LARGE SCALE GENOMIC DNA]</scope>
    <source>
        <strain evidence="2 3">CBS 116634</strain>
    </source>
</reference>
<feature type="compositionally biased region" description="Polar residues" evidence="1">
    <location>
        <begin position="1"/>
        <end position="13"/>
    </location>
</feature>
<name>A0A139I804_9PEZI</name>
<evidence type="ECO:0000313" key="3">
    <source>
        <dbReference type="Proteomes" id="UP000073492"/>
    </source>
</evidence>
<dbReference type="OrthoDB" id="3182339at2759"/>
<comment type="caution">
    <text evidence="2">The sequence shown here is derived from an EMBL/GenBank/DDBJ whole genome shotgun (WGS) entry which is preliminary data.</text>
</comment>
<gene>
    <name evidence="2" type="ORF">AC579_8993</name>
</gene>
<keyword evidence="3" id="KW-1185">Reference proteome</keyword>
<feature type="compositionally biased region" description="Basic residues" evidence="1">
    <location>
        <begin position="18"/>
        <end position="32"/>
    </location>
</feature>
<evidence type="ECO:0000256" key="1">
    <source>
        <dbReference type="SAM" id="MobiDB-lite"/>
    </source>
</evidence>
<accession>A0A139I804</accession>
<evidence type="ECO:0000313" key="2">
    <source>
        <dbReference type="EMBL" id="KXT10873.1"/>
    </source>
</evidence>
<organism evidence="2 3">
    <name type="scientific">Pseudocercospora musae</name>
    <dbReference type="NCBI Taxonomy" id="113226"/>
    <lineage>
        <taxon>Eukaryota</taxon>
        <taxon>Fungi</taxon>
        <taxon>Dikarya</taxon>
        <taxon>Ascomycota</taxon>
        <taxon>Pezizomycotina</taxon>
        <taxon>Dothideomycetes</taxon>
        <taxon>Dothideomycetidae</taxon>
        <taxon>Mycosphaerellales</taxon>
        <taxon>Mycosphaerellaceae</taxon>
        <taxon>Pseudocercospora</taxon>
    </lineage>
</organism>
<protein>
    <submittedName>
        <fullName evidence="2">Uncharacterized protein</fullName>
    </submittedName>
</protein>
<sequence length="121" mass="13397">MPPTTPFQVQSGRISRATPKRKPRNQRIRSHKLNLDRVKEEALSELFASTAFLSSGEDVDQNEAADIALPDNDLADEIQDLGLEGPGLGTYAYEDTAAAVMEIEWSEDIEEEDGTLYENGQ</sequence>
<dbReference type="AlphaFoldDB" id="A0A139I804"/>
<feature type="region of interest" description="Disordered" evidence="1">
    <location>
        <begin position="1"/>
        <end position="32"/>
    </location>
</feature>